<dbReference type="InterPro" id="IPR019734">
    <property type="entry name" value="TPR_rpt"/>
</dbReference>
<feature type="repeat" description="TPR" evidence="1">
    <location>
        <begin position="195"/>
        <end position="228"/>
    </location>
</feature>
<reference evidence="3" key="1">
    <citation type="journal article" date="2017" name="Nature">
        <title>The genome of Chenopodium quinoa.</title>
        <authorList>
            <person name="Jarvis D.E."/>
            <person name="Ho Y.S."/>
            <person name="Lightfoot D.J."/>
            <person name="Schmoeckel S.M."/>
            <person name="Li B."/>
            <person name="Borm T.J.A."/>
            <person name="Ohyanagi H."/>
            <person name="Mineta K."/>
            <person name="Michell C.T."/>
            <person name="Saber N."/>
            <person name="Kharbatia N.M."/>
            <person name="Rupper R.R."/>
            <person name="Sharp A.R."/>
            <person name="Dally N."/>
            <person name="Boughton B.A."/>
            <person name="Woo Y.H."/>
            <person name="Gao G."/>
            <person name="Schijlen E.G.W.M."/>
            <person name="Guo X."/>
            <person name="Momin A.A."/>
            <person name="Negrao S."/>
            <person name="Al-Babili S."/>
            <person name="Gehring C."/>
            <person name="Roessner U."/>
            <person name="Jung C."/>
            <person name="Murphy K."/>
            <person name="Arold S.T."/>
            <person name="Gojobori T."/>
            <person name="van der Linden C.G."/>
            <person name="van Loo E.N."/>
            <person name="Jellen E.N."/>
            <person name="Maughan P.J."/>
            <person name="Tester M."/>
        </authorList>
    </citation>
    <scope>NUCLEOTIDE SEQUENCE [LARGE SCALE GENOMIC DNA]</scope>
    <source>
        <strain evidence="3">cv. PI 614886</strain>
    </source>
</reference>
<organism evidence="3 4">
    <name type="scientific">Chenopodium quinoa</name>
    <name type="common">Quinoa</name>
    <dbReference type="NCBI Taxonomy" id="63459"/>
    <lineage>
        <taxon>Eukaryota</taxon>
        <taxon>Viridiplantae</taxon>
        <taxon>Streptophyta</taxon>
        <taxon>Embryophyta</taxon>
        <taxon>Tracheophyta</taxon>
        <taxon>Spermatophyta</taxon>
        <taxon>Magnoliopsida</taxon>
        <taxon>eudicotyledons</taxon>
        <taxon>Gunneridae</taxon>
        <taxon>Pentapetalae</taxon>
        <taxon>Caryophyllales</taxon>
        <taxon>Chenopodiaceae</taxon>
        <taxon>Chenopodioideae</taxon>
        <taxon>Atripliceae</taxon>
        <taxon>Chenopodium</taxon>
    </lineage>
</organism>
<dbReference type="InterPro" id="IPR044534">
    <property type="entry name" value="TTL1-4"/>
</dbReference>
<dbReference type="Gramene" id="AUR62018913-RA">
    <property type="protein sequence ID" value="AUR62018913-RA:cds"/>
    <property type="gene ID" value="AUR62018913"/>
</dbReference>
<accession>A0A803LUL9</accession>
<feature type="repeat" description="TPR" evidence="1">
    <location>
        <begin position="384"/>
        <end position="417"/>
    </location>
</feature>
<feature type="compositionally biased region" description="Polar residues" evidence="2">
    <location>
        <begin position="71"/>
        <end position="92"/>
    </location>
</feature>
<feature type="compositionally biased region" description="Polar residues" evidence="2">
    <location>
        <begin position="120"/>
        <end position="129"/>
    </location>
</feature>
<dbReference type="GO" id="GO:0005737">
    <property type="term" value="C:cytoplasm"/>
    <property type="evidence" value="ECO:0007669"/>
    <property type="project" value="TreeGrafter"/>
</dbReference>
<evidence type="ECO:0000256" key="1">
    <source>
        <dbReference type="PROSITE-ProRule" id="PRU00339"/>
    </source>
</evidence>
<keyword evidence="4" id="KW-1185">Reference proteome</keyword>
<name>A0A803LUL9_CHEQI</name>
<dbReference type="AlphaFoldDB" id="A0A803LUL9"/>
<evidence type="ECO:0000313" key="3">
    <source>
        <dbReference type="EnsemblPlants" id="AUR62018913-RA:cds"/>
    </source>
</evidence>
<dbReference type="Proteomes" id="UP000596660">
    <property type="component" value="Unplaced"/>
</dbReference>
<keyword evidence="1" id="KW-0802">TPR repeat</keyword>
<dbReference type="InterPro" id="IPR011990">
    <property type="entry name" value="TPR-like_helical_dom_sf"/>
</dbReference>
<dbReference type="PANTHER" id="PTHR46050">
    <property type="entry name" value="TPR REPEAT-CONTAINING THIOREDOXIN"/>
    <property type="match status" value="1"/>
</dbReference>
<feature type="region of interest" description="Disordered" evidence="2">
    <location>
        <begin position="30"/>
        <end position="58"/>
    </location>
</feature>
<sequence>MATYMVESSDSGCGFIGGLFQRRSLCSRRSSVRSLPSNTSSKNVTQKKDQGKPIEVSAAVKCRPEKVVTEKSITPTVKSNVASPRGSISHNHNQSRRLSDAARTSTTSSSSSSANRIQERQSSGDQSEAGTPRAPSGNILQLAQINSLKQKCVTPNSNTIVNKTLEINNVTMGNILRRNSTDEPRFQSSLSKLDPEELKSLGNDKYKQGKYEEALVLYDQAITIDSSVAAYRSNKSAVLTALGRPLEAVFECREAVRIDPSYQRAHHRLAGLYIRLGYAEEAVQHFSLSGSIASIADITQAKALGKCISRCNEAKELKDWGTLLRQTHDALAIGANSSLQKIYALQSQALLNLLRHDEAYAAFKKAPSFDMDLYTQLFGETKTTFLYLIKAQIYMSTGRVEDAITAAQTAAQLNPNDKEARKMVIRTRSVAVARSKGNKLFKELKLQEACSIYSEGLEYDPYNSVLLCNRAACRSKLGQFEKAMEDCTLALNLQPSYSKARLRRAHCNAKMERWEASIQDYEILIREKPGDEEVGRALFEAKVQLKKQRGEDVKDMKFGSDVVLVSSIECFRHLITSPGMSVVLFCSKSNQEKAVTLLEQVCPKFPSINFLKECLVTGYSDSDYAADVDTRRSVTGYVFTLGGSVIMDDHDITAESAAPTNPSSEDPLASSAAAAAEPVGDQNPPPTVQQKDLQLGLVMM</sequence>
<dbReference type="PROSITE" id="PS50005">
    <property type="entry name" value="TPR"/>
    <property type="match status" value="2"/>
</dbReference>
<dbReference type="EnsemblPlants" id="AUR62018913-RA">
    <property type="protein sequence ID" value="AUR62018913-RA:cds"/>
    <property type="gene ID" value="AUR62018913"/>
</dbReference>
<proteinExistence type="predicted"/>
<dbReference type="SUPFAM" id="SSF48452">
    <property type="entry name" value="TPR-like"/>
    <property type="match status" value="2"/>
</dbReference>
<dbReference type="OMA" id="VEYMPKN"/>
<protein>
    <submittedName>
        <fullName evidence="3">Uncharacterized protein</fullName>
    </submittedName>
</protein>
<evidence type="ECO:0000313" key="4">
    <source>
        <dbReference type="Proteomes" id="UP000596660"/>
    </source>
</evidence>
<feature type="region of interest" description="Disordered" evidence="2">
    <location>
        <begin position="71"/>
        <end position="136"/>
    </location>
</feature>
<evidence type="ECO:0000256" key="2">
    <source>
        <dbReference type="SAM" id="MobiDB-lite"/>
    </source>
</evidence>
<dbReference type="Gene3D" id="1.25.40.10">
    <property type="entry name" value="Tetratricopeptide repeat domain"/>
    <property type="match status" value="1"/>
</dbReference>
<reference evidence="3" key="2">
    <citation type="submission" date="2021-03" db="UniProtKB">
        <authorList>
            <consortium name="EnsemblPlants"/>
        </authorList>
    </citation>
    <scope>IDENTIFICATION</scope>
</reference>
<feature type="compositionally biased region" description="Low complexity" evidence="2">
    <location>
        <begin position="101"/>
        <end position="114"/>
    </location>
</feature>
<dbReference type="PANTHER" id="PTHR46050:SF18">
    <property type="entry name" value="TETRATRICOPEPTIDE REPEAT (TPR)-LIKE SUPERFAMILY PROTEIN"/>
    <property type="match status" value="1"/>
</dbReference>
<dbReference type="Pfam" id="PF13432">
    <property type="entry name" value="TPR_16"/>
    <property type="match status" value="1"/>
</dbReference>
<dbReference type="Pfam" id="PF13181">
    <property type="entry name" value="TPR_8"/>
    <property type="match status" value="2"/>
</dbReference>
<feature type="region of interest" description="Disordered" evidence="2">
    <location>
        <begin position="655"/>
        <end position="692"/>
    </location>
</feature>
<feature type="compositionally biased region" description="Polar residues" evidence="2">
    <location>
        <begin position="35"/>
        <end position="44"/>
    </location>
</feature>
<dbReference type="SMART" id="SM00028">
    <property type="entry name" value="TPR"/>
    <property type="match status" value="6"/>
</dbReference>